<proteinExistence type="predicted"/>
<dbReference type="SUPFAM" id="SSF52172">
    <property type="entry name" value="CheY-like"/>
    <property type="match status" value="1"/>
</dbReference>
<keyword evidence="1 3" id="KW-0597">Phosphoprotein</keyword>
<dbReference type="EMBL" id="LXPE01000279">
    <property type="protein sequence ID" value="OBA25031.1"/>
    <property type="molecule type" value="Genomic_DNA"/>
</dbReference>
<dbReference type="InterPro" id="IPR001789">
    <property type="entry name" value="Sig_transdc_resp-reg_receiver"/>
</dbReference>
<feature type="modified residue" description="4-aspartylphosphate" evidence="3">
    <location>
        <position position="15"/>
    </location>
</feature>
<name>A0A1B7T8G8_9ASCO</name>
<dbReference type="CDD" id="cd17546">
    <property type="entry name" value="REC_hyHK_CKI1_RcsC-like"/>
    <property type="match status" value="1"/>
</dbReference>
<accession>A0A1B7T8G8</accession>
<dbReference type="PANTHER" id="PTHR45339">
    <property type="entry name" value="HYBRID SIGNAL TRANSDUCTION HISTIDINE KINASE J"/>
    <property type="match status" value="1"/>
</dbReference>
<dbReference type="GO" id="GO:0000160">
    <property type="term" value="P:phosphorelay signal transduction system"/>
    <property type="evidence" value="ECO:0007669"/>
    <property type="project" value="UniProtKB-KW"/>
</dbReference>
<reference evidence="6" key="1">
    <citation type="journal article" date="2016" name="Proc. Natl. Acad. Sci. U.S.A.">
        <title>Comparative genomics of biotechnologically important yeasts.</title>
        <authorList>
            <person name="Riley R."/>
            <person name="Haridas S."/>
            <person name="Wolfe K.H."/>
            <person name="Lopes M.R."/>
            <person name="Hittinger C.T."/>
            <person name="Goeker M."/>
            <person name="Salamov A.A."/>
            <person name="Wisecaver J.H."/>
            <person name="Long T.M."/>
            <person name="Calvey C.H."/>
            <person name="Aerts A.L."/>
            <person name="Barry K.W."/>
            <person name="Choi C."/>
            <person name="Clum A."/>
            <person name="Coughlan A.Y."/>
            <person name="Deshpande S."/>
            <person name="Douglass A.P."/>
            <person name="Hanson S.J."/>
            <person name="Klenk H.-P."/>
            <person name="LaButti K.M."/>
            <person name="Lapidus A."/>
            <person name="Lindquist E.A."/>
            <person name="Lipzen A.M."/>
            <person name="Meier-Kolthoff J.P."/>
            <person name="Ohm R.A."/>
            <person name="Otillar R.P."/>
            <person name="Pangilinan J.L."/>
            <person name="Peng Y."/>
            <person name="Rokas A."/>
            <person name="Rosa C.A."/>
            <person name="Scheuner C."/>
            <person name="Sibirny A.A."/>
            <person name="Slot J.C."/>
            <person name="Stielow J.B."/>
            <person name="Sun H."/>
            <person name="Kurtzman C.P."/>
            <person name="Blackwell M."/>
            <person name="Grigoriev I.V."/>
            <person name="Jeffries T.W."/>
        </authorList>
    </citation>
    <scope>NUCLEOTIDE SEQUENCE [LARGE SCALE GENOMIC DNA]</scope>
    <source>
        <strain evidence="6">NRRL Y-1626</strain>
    </source>
</reference>
<gene>
    <name evidence="5" type="ORF">HANVADRAFT_4160</name>
</gene>
<dbReference type="Proteomes" id="UP000092321">
    <property type="component" value="Unassembled WGS sequence"/>
</dbReference>
<evidence type="ECO:0000313" key="5">
    <source>
        <dbReference type="EMBL" id="OBA25031.1"/>
    </source>
</evidence>
<feature type="non-terminal residue" evidence="5">
    <location>
        <position position="1"/>
    </location>
</feature>
<comment type="caution">
    <text evidence="5">The sequence shown here is derived from an EMBL/GenBank/DDBJ whole genome shotgun (WGS) entry which is preliminary data.</text>
</comment>
<dbReference type="InterPro" id="IPR011006">
    <property type="entry name" value="CheY-like_superfamily"/>
</dbReference>
<evidence type="ECO:0000256" key="2">
    <source>
        <dbReference type="ARBA" id="ARBA00023012"/>
    </source>
</evidence>
<feature type="domain" description="Response regulatory" evidence="4">
    <location>
        <begin position="1"/>
        <end position="80"/>
    </location>
</feature>
<keyword evidence="2" id="KW-0902">Two-component regulatory system</keyword>
<dbReference type="GO" id="GO:0006950">
    <property type="term" value="P:response to stress"/>
    <property type="evidence" value="ECO:0007669"/>
    <property type="project" value="UniProtKB-ARBA"/>
</dbReference>
<dbReference type="Pfam" id="PF00072">
    <property type="entry name" value="Response_reg"/>
    <property type="match status" value="1"/>
</dbReference>
<sequence length="89" mass="10095">NLKDSPTRYDLILMDIIIPQLDGTTTTAVIRSMDAKIPIIAMTGNVNEDDLLQYLQNGMTDVLAKPFNRRDLQDMLVRYLGQSVPREDN</sequence>
<evidence type="ECO:0000256" key="1">
    <source>
        <dbReference type="ARBA" id="ARBA00022553"/>
    </source>
</evidence>
<dbReference type="Gene3D" id="3.40.50.2300">
    <property type="match status" value="1"/>
</dbReference>
<evidence type="ECO:0000313" key="6">
    <source>
        <dbReference type="Proteomes" id="UP000092321"/>
    </source>
</evidence>
<protein>
    <recommendedName>
        <fullName evidence="4">Response regulatory domain-containing protein</fullName>
    </recommendedName>
</protein>
<evidence type="ECO:0000256" key="3">
    <source>
        <dbReference type="PROSITE-ProRule" id="PRU00169"/>
    </source>
</evidence>
<keyword evidence="6" id="KW-1185">Reference proteome</keyword>
<dbReference type="AlphaFoldDB" id="A0A1B7T8G8"/>
<dbReference type="PROSITE" id="PS50110">
    <property type="entry name" value="RESPONSE_REGULATORY"/>
    <property type="match status" value="1"/>
</dbReference>
<dbReference type="OrthoDB" id="3970530at2759"/>
<organism evidence="5 6">
    <name type="scientific">Hanseniaspora valbyensis NRRL Y-1626</name>
    <dbReference type="NCBI Taxonomy" id="766949"/>
    <lineage>
        <taxon>Eukaryota</taxon>
        <taxon>Fungi</taxon>
        <taxon>Dikarya</taxon>
        <taxon>Ascomycota</taxon>
        <taxon>Saccharomycotina</taxon>
        <taxon>Saccharomycetes</taxon>
        <taxon>Saccharomycodales</taxon>
        <taxon>Saccharomycodaceae</taxon>
        <taxon>Hanseniaspora</taxon>
    </lineage>
</organism>
<evidence type="ECO:0000259" key="4">
    <source>
        <dbReference type="PROSITE" id="PS50110"/>
    </source>
</evidence>
<dbReference type="PANTHER" id="PTHR45339:SF1">
    <property type="entry name" value="HYBRID SIGNAL TRANSDUCTION HISTIDINE KINASE J"/>
    <property type="match status" value="1"/>
</dbReference>